<dbReference type="EMBL" id="FOLB01000010">
    <property type="protein sequence ID" value="SFC73720.1"/>
    <property type="molecule type" value="Genomic_DNA"/>
</dbReference>
<dbReference type="AlphaFoldDB" id="A0A1I1LW57"/>
<keyword evidence="4 7" id="KW-1133">Transmembrane helix</keyword>
<keyword evidence="9" id="KW-1185">Reference proteome</keyword>
<evidence type="ECO:0000256" key="1">
    <source>
        <dbReference type="ARBA" id="ARBA00004651"/>
    </source>
</evidence>
<keyword evidence="3 7" id="KW-0812">Transmembrane</keyword>
<dbReference type="OrthoDB" id="4127374at2"/>
<feature type="region of interest" description="Disordered" evidence="6">
    <location>
        <begin position="295"/>
        <end position="321"/>
    </location>
</feature>
<name>A0A1I1LW57_9ACTN</name>
<evidence type="ECO:0000256" key="3">
    <source>
        <dbReference type="ARBA" id="ARBA00022692"/>
    </source>
</evidence>
<evidence type="ECO:0000313" key="8">
    <source>
        <dbReference type="EMBL" id="SFC73720.1"/>
    </source>
</evidence>
<evidence type="ECO:0000256" key="6">
    <source>
        <dbReference type="SAM" id="MobiDB-lite"/>
    </source>
</evidence>
<dbReference type="PANTHER" id="PTHR30213">
    <property type="entry name" value="INNER MEMBRANE PROTEIN YHJD"/>
    <property type="match status" value="1"/>
</dbReference>
<evidence type="ECO:0000256" key="4">
    <source>
        <dbReference type="ARBA" id="ARBA00022989"/>
    </source>
</evidence>
<organism evidence="8 9">
    <name type="scientific">Nocardioides terrae</name>
    <dbReference type="NCBI Taxonomy" id="574651"/>
    <lineage>
        <taxon>Bacteria</taxon>
        <taxon>Bacillati</taxon>
        <taxon>Actinomycetota</taxon>
        <taxon>Actinomycetes</taxon>
        <taxon>Propionibacteriales</taxon>
        <taxon>Nocardioidaceae</taxon>
        <taxon>Nocardioides</taxon>
    </lineage>
</organism>
<dbReference type="Pfam" id="PF03631">
    <property type="entry name" value="Virul_fac_BrkB"/>
    <property type="match status" value="1"/>
</dbReference>
<feature type="transmembrane region" description="Helical" evidence="7">
    <location>
        <begin position="251"/>
        <end position="271"/>
    </location>
</feature>
<protein>
    <submittedName>
        <fullName evidence="8">Membrane protein</fullName>
    </submittedName>
</protein>
<keyword evidence="5 7" id="KW-0472">Membrane</keyword>
<evidence type="ECO:0000256" key="2">
    <source>
        <dbReference type="ARBA" id="ARBA00022475"/>
    </source>
</evidence>
<feature type="transmembrane region" description="Helical" evidence="7">
    <location>
        <begin position="146"/>
        <end position="168"/>
    </location>
</feature>
<dbReference type="STRING" id="574651.SAMN04487968_110113"/>
<reference evidence="8 9" key="1">
    <citation type="submission" date="2016-10" db="EMBL/GenBank/DDBJ databases">
        <authorList>
            <person name="de Groot N.N."/>
        </authorList>
    </citation>
    <scope>NUCLEOTIDE SEQUENCE [LARGE SCALE GENOMIC DNA]</scope>
    <source>
        <strain evidence="8 9">CGMCC 1.7056</strain>
    </source>
</reference>
<feature type="transmembrane region" description="Helical" evidence="7">
    <location>
        <begin position="222"/>
        <end position="245"/>
    </location>
</feature>
<dbReference type="InterPro" id="IPR017039">
    <property type="entry name" value="Virul_fac_BrkB"/>
</dbReference>
<proteinExistence type="predicted"/>
<feature type="transmembrane region" description="Helical" evidence="7">
    <location>
        <begin position="100"/>
        <end position="120"/>
    </location>
</feature>
<evidence type="ECO:0000256" key="7">
    <source>
        <dbReference type="SAM" id="Phobius"/>
    </source>
</evidence>
<dbReference type="PANTHER" id="PTHR30213:SF1">
    <property type="entry name" value="INNER MEMBRANE PROTEIN YHJD"/>
    <property type="match status" value="1"/>
</dbReference>
<feature type="transmembrane region" description="Helical" evidence="7">
    <location>
        <begin position="188"/>
        <end position="210"/>
    </location>
</feature>
<evidence type="ECO:0000313" key="9">
    <source>
        <dbReference type="Proteomes" id="UP000198832"/>
    </source>
</evidence>
<accession>A0A1I1LW57</accession>
<dbReference type="Proteomes" id="UP000198832">
    <property type="component" value="Unassembled WGS sequence"/>
</dbReference>
<sequence length="350" mass="36912">MPGLKQRLADLRDRRPLVDHALRTQEHYGASQAGQQAGAVTYFGFLSFFPVLALAVFVVGWLAKVYPDAQSDLTDAIDQVIPGLVGGGAGQISLDDVQRFSGVAGIVGLLGVLYAGLGWLDATRTSLQTVFEIPPRERPGFLRAKLIDLRGLVVIGGVLFASVVAAGLVTGFSSDVLDWLGLDQGLSWLLYVLARLVGWGINTVLFFVLFRLVGRPDVPARSLWVAAAIGGFVFEVLKAISFLLFDVAQGNAAFQAFGVALVLVVWINYFARVVLYSAAWAHTSPAARALRDSSQTAAPVQGPQTPPLVTADGVAQDSSGGGRSVPVGPFLAGAGTMVAALGLIKKVGRK</sequence>
<evidence type="ECO:0000256" key="5">
    <source>
        <dbReference type="ARBA" id="ARBA00023136"/>
    </source>
</evidence>
<dbReference type="GO" id="GO:0005886">
    <property type="term" value="C:plasma membrane"/>
    <property type="evidence" value="ECO:0007669"/>
    <property type="project" value="UniProtKB-SubCell"/>
</dbReference>
<keyword evidence="2" id="KW-1003">Cell membrane</keyword>
<comment type="subcellular location">
    <subcellularLocation>
        <location evidence="1">Cell membrane</location>
        <topology evidence="1">Multi-pass membrane protein</topology>
    </subcellularLocation>
</comment>
<feature type="transmembrane region" description="Helical" evidence="7">
    <location>
        <begin position="40"/>
        <end position="63"/>
    </location>
</feature>
<dbReference type="RefSeq" id="WP_091124959.1">
    <property type="nucleotide sequence ID" value="NZ_FOLB01000010.1"/>
</dbReference>
<gene>
    <name evidence="8" type="ORF">SAMN04487968_110113</name>
</gene>